<dbReference type="Pfam" id="PF24924">
    <property type="entry name" value="DUF7745"/>
    <property type="match status" value="1"/>
</dbReference>
<keyword evidence="3" id="KW-1185">Reference proteome</keyword>
<evidence type="ECO:0000313" key="3">
    <source>
        <dbReference type="Proteomes" id="UP001058974"/>
    </source>
</evidence>
<protein>
    <recommendedName>
        <fullName evidence="1">DUF7745 domain-containing protein</fullName>
    </recommendedName>
</protein>
<feature type="domain" description="DUF7745" evidence="1">
    <location>
        <begin position="51"/>
        <end position="266"/>
    </location>
</feature>
<dbReference type="EMBL" id="JAMSHJ010000007">
    <property type="protein sequence ID" value="KAI5385963.1"/>
    <property type="molecule type" value="Genomic_DNA"/>
</dbReference>
<dbReference type="Gramene" id="Psat07G0251900-T1">
    <property type="protein sequence ID" value="KAI5385963.1"/>
    <property type="gene ID" value="KIW84_072519"/>
</dbReference>
<comment type="caution">
    <text evidence="2">The sequence shown here is derived from an EMBL/GenBank/DDBJ whole genome shotgun (WGS) entry which is preliminary data.</text>
</comment>
<dbReference type="Proteomes" id="UP001058974">
    <property type="component" value="Chromosome 7"/>
</dbReference>
<proteinExistence type="predicted"/>
<dbReference type="PANTHER" id="PTHR48154">
    <property type="entry name" value="PROTEIN, PUTATIVE-RELATED"/>
    <property type="match status" value="1"/>
</dbReference>
<evidence type="ECO:0000259" key="1">
    <source>
        <dbReference type="Pfam" id="PF24924"/>
    </source>
</evidence>
<dbReference type="PANTHER" id="PTHR48154:SF1">
    <property type="entry name" value="PROTEIN, PUTATIVE-RELATED"/>
    <property type="match status" value="1"/>
</dbReference>
<accession>A0A9D4VL75</accession>
<name>A0A9D4VL75_PEA</name>
<gene>
    <name evidence="2" type="ORF">KIW84_072519</name>
</gene>
<sequence>MWGDSIPESRVKKHKIGQWLSSTDSRGEYFVRVGVRTSLRVDPFANIVARGEYFLVPILEEFERIVGQNLKDHNPFPKFDEGIPPKRISLALGLKVSEVVDNWDVKGALNGFSRKFLEDQAKKMEKDGNWKAFYAVLDVLVYGIVLFPNIDHFVDHLAVRIFLSSKHVSFLLEDLHYALHERHEKKGGTILCCAQLLHAWFRSHMPEEGLFLSKELKPSQKFVSLTSNHVKWYIRDWEIEDVIVSIGDFSNMPLIGTKGCINYNPV</sequence>
<dbReference type="AlphaFoldDB" id="A0A9D4VL75"/>
<evidence type="ECO:0000313" key="2">
    <source>
        <dbReference type="EMBL" id="KAI5385963.1"/>
    </source>
</evidence>
<organism evidence="2 3">
    <name type="scientific">Pisum sativum</name>
    <name type="common">Garden pea</name>
    <name type="synonym">Lathyrus oleraceus</name>
    <dbReference type="NCBI Taxonomy" id="3888"/>
    <lineage>
        <taxon>Eukaryota</taxon>
        <taxon>Viridiplantae</taxon>
        <taxon>Streptophyta</taxon>
        <taxon>Embryophyta</taxon>
        <taxon>Tracheophyta</taxon>
        <taxon>Spermatophyta</taxon>
        <taxon>Magnoliopsida</taxon>
        <taxon>eudicotyledons</taxon>
        <taxon>Gunneridae</taxon>
        <taxon>Pentapetalae</taxon>
        <taxon>rosids</taxon>
        <taxon>fabids</taxon>
        <taxon>Fabales</taxon>
        <taxon>Fabaceae</taxon>
        <taxon>Papilionoideae</taxon>
        <taxon>50 kb inversion clade</taxon>
        <taxon>NPAAA clade</taxon>
        <taxon>Hologalegina</taxon>
        <taxon>IRL clade</taxon>
        <taxon>Fabeae</taxon>
        <taxon>Lathyrus</taxon>
    </lineage>
</organism>
<reference evidence="2 3" key="1">
    <citation type="journal article" date="2022" name="Nat. Genet.">
        <title>Improved pea reference genome and pan-genome highlight genomic features and evolutionary characteristics.</title>
        <authorList>
            <person name="Yang T."/>
            <person name="Liu R."/>
            <person name="Luo Y."/>
            <person name="Hu S."/>
            <person name="Wang D."/>
            <person name="Wang C."/>
            <person name="Pandey M.K."/>
            <person name="Ge S."/>
            <person name="Xu Q."/>
            <person name="Li N."/>
            <person name="Li G."/>
            <person name="Huang Y."/>
            <person name="Saxena R.K."/>
            <person name="Ji Y."/>
            <person name="Li M."/>
            <person name="Yan X."/>
            <person name="He Y."/>
            <person name="Liu Y."/>
            <person name="Wang X."/>
            <person name="Xiang C."/>
            <person name="Varshney R.K."/>
            <person name="Ding H."/>
            <person name="Gao S."/>
            <person name="Zong X."/>
        </authorList>
    </citation>
    <scope>NUCLEOTIDE SEQUENCE [LARGE SCALE GENOMIC DNA]</scope>
    <source>
        <strain evidence="2 3">cv. Zhongwan 6</strain>
    </source>
</reference>
<dbReference type="InterPro" id="IPR056647">
    <property type="entry name" value="DUF7745"/>
</dbReference>